<protein>
    <submittedName>
        <fullName evidence="1">Uncharacterized protein</fullName>
    </submittedName>
</protein>
<gene>
    <name evidence="1" type="ORF">FHX80_111391</name>
</gene>
<evidence type="ECO:0000313" key="1">
    <source>
        <dbReference type="EMBL" id="TWG02979.1"/>
    </source>
</evidence>
<sequence length="317" mass="34874">MSECRNAWPPLVYEDLAPMVGYVNRVVQVAGKYTLDEPFEVGWGNIVLDVTPRGLRTPTLRQRGVTFSVHYRLLDGDVVIESDAGSRAVHLSKGSVATFYGAFCDAAAELGIHRPRTLLICEIPDCAPTFEDDHVERSWDPGAARLMWEALNLTADGLETWQASFLGHRPRVGVMWGGFDLSATRHRVQPTEPPPDRPTFMQNAQLEGYVAVGFSFGAATAPSAGVYAYIWPQPDGLEGRSWGVDGAFWNADAGLVLLPWDKLRESTDPHQAIVAFGDAVYDAAVELAGWPSDLIAPRVDGWYMSRTAPEVVRAQHH</sequence>
<dbReference type="AlphaFoldDB" id="A0A561UUF3"/>
<dbReference type="Pfam" id="PF19459">
    <property type="entry name" value="DUF5996"/>
    <property type="match status" value="1"/>
</dbReference>
<proteinExistence type="predicted"/>
<evidence type="ECO:0000313" key="2">
    <source>
        <dbReference type="Proteomes" id="UP000318186"/>
    </source>
</evidence>
<reference evidence="1 2" key="1">
    <citation type="submission" date="2019-06" db="EMBL/GenBank/DDBJ databases">
        <title>Sequencing the genomes of 1000 actinobacteria strains.</title>
        <authorList>
            <person name="Klenk H.-P."/>
        </authorList>
    </citation>
    <scope>NUCLEOTIDE SEQUENCE [LARGE SCALE GENOMIC DNA]</scope>
    <source>
        <strain evidence="1 2">DSM 42059</strain>
    </source>
</reference>
<dbReference type="OrthoDB" id="9800945at2"/>
<accession>A0A561UUF3</accession>
<organism evidence="1 2">
    <name type="scientific">Streptomyces brevispora</name>
    <dbReference type="NCBI Taxonomy" id="887462"/>
    <lineage>
        <taxon>Bacteria</taxon>
        <taxon>Bacillati</taxon>
        <taxon>Actinomycetota</taxon>
        <taxon>Actinomycetes</taxon>
        <taxon>Kitasatosporales</taxon>
        <taxon>Streptomycetaceae</taxon>
        <taxon>Streptomyces</taxon>
    </lineage>
</organism>
<dbReference type="InterPro" id="IPR046038">
    <property type="entry name" value="DUF5996"/>
</dbReference>
<name>A0A561UUF3_9ACTN</name>
<comment type="caution">
    <text evidence="1">The sequence shown here is derived from an EMBL/GenBank/DDBJ whole genome shotgun (WGS) entry which is preliminary data.</text>
</comment>
<dbReference type="Proteomes" id="UP000318186">
    <property type="component" value="Unassembled WGS sequence"/>
</dbReference>
<dbReference type="EMBL" id="VIWW01000001">
    <property type="protein sequence ID" value="TWG02979.1"/>
    <property type="molecule type" value="Genomic_DNA"/>
</dbReference>
<dbReference type="RefSeq" id="WP_145763394.1">
    <property type="nucleotide sequence ID" value="NZ_VIWW01000001.1"/>
</dbReference>